<dbReference type="Bgee" id="WBGene00013755">
    <property type="expression patterns" value="Expressed in adult organism and 2 other cell types or tissues"/>
</dbReference>
<feature type="domain" description="F-box" evidence="1">
    <location>
        <begin position="17"/>
        <end position="64"/>
    </location>
</feature>
<dbReference type="eggNOG" id="ENOG502TK30">
    <property type="taxonomic scope" value="Eukaryota"/>
</dbReference>
<dbReference type="HOGENOM" id="CLU_030831_3_0_1"/>
<reference evidence="2 3" key="1">
    <citation type="journal article" date="1998" name="Science">
        <title>Genome sequence of the nematode C. elegans: a platform for investigating biology.</title>
        <authorList>
            <consortium name="The C. elegans sequencing consortium"/>
            <person name="Sulson J.E."/>
            <person name="Waterston R."/>
        </authorList>
    </citation>
    <scope>NUCLEOTIDE SEQUENCE [LARGE SCALE GENOMIC DNA]</scope>
    <source>
        <strain evidence="2 3">Bristol N2</strain>
    </source>
</reference>
<dbReference type="UCSC" id="Y113G7B.3">
    <property type="organism name" value="c. elegans"/>
</dbReference>
<accession>Q9U2W8</accession>
<evidence type="ECO:0000313" key="3">
    <source>
        <dbReference type="Proteomes" id="UP000001940"/>
    </source>
</evidence>
<dbReference type="InterPro" id="IPR036047">
    <property type="entry name" value="F-box-like_dom_sf"/>
</dbReference>
<dbReference type="PANTHER" id="PTHR23015">
    <property type="entry name" value="UNCHARACTERIZED C.ELEGANS PROTEIN"/>
    <property type="match status" value="1"/>
</dbReference>
<dbReference type="InParanoid" id="Q9U2W8"/>
<sequence length="319" mass="37114">MAEKLEDALKAIEISGPPSLSDMPMDVMHVIVDHLDAMDRLILRYVNRKMRNFVDNKKPNFKNIEVKAEDESYKLVLDQKSTIVYNSNGSGCIAKYDERWVLKINKDELAVMFDDVAVWMKYPKLRLDEFKLSAGWDYMMTINLLKEIKDVEDMFQAKKVILDVFEFCRDAFSILSHFEPGILEEIGIFCSDVYGSIHKLFTLEQWKQAKSVTLKCIEGIDIPIEHLFHLSRFDITLSEVSVSDARKIRDVLMKSAQFECGEICLLFDSDLRIEADVVRVFNPNFVDEYVSRPLQFKVEQFLVIIHKTSLRIKKIENPH</sequence>
<dbReference type="Proteomes" id="UP000001940">
    <property type="component" value="Chromosome V"/>
</dbReference>
<dbReference type="WormBase" id="Y113G7B.3">
    <property type="protein sequence ID" value="CE24144"/>
    <property type="gene ID" value="WBGene00013755"/>
    <property type="gene designation" value="fbxa-115"/>
</dbReference>
<dbReference type="SUPFAM" id="SSF81383">
    <property type="entry name" value="F-box domain"/>
    <property type="match status" value="1"/>
</dbReference>
<dbReference type="InterPro" id="IPR001810">
    <property type="entry name" value="F-box_dom"/>
</dbReference>
<dbReference type="InterPro" id="IPR002900">
    <property type="entry name" value="DUF38/FTH_CAE_spp"/>
</dbReference>
<evidence type="ECO:0000313" key="2">
    <source>
        <dbReference type="EMBL" id="CAB54338.1"/>
    </source>
</evidence>
<evidence type="ECO:0000313" key="4">
    <source>
        <dbReference type="WormBase" id="Y113G7B.3"/>
    </source>
</evidence>
<dbReference type="PeptideAtlas" id="Q9U2W8"/>
<dbReference type="CTD" id="190970"/>
<dbReference type="RefSeq" id="NP_507893.1">
    <property type="nucleotide sequence ID" value="NM_075492.5"/>
</dbReference>
<dbReference type="FunCoup" id="Q9U2W8">
    <property type="interactions" value="3"/>
</dbReference>
<dbReference type="SMART" id="SM00256">
    <property type="entry name" value="FBOX"/>
    <property type="match status" value="1"/>
</dbReference>
<name>Q9U2W8_CAEEL</name>
<dbReference type="PANTHER" id="PTHR23015:SF4">
    <property type="entry name" value="DUF38 DOMAIN-CONTAINING PROTEIN-RELATED"/>
    <property type="match status" value="1"/>
</dbReference>
<keyword evidence="3" id="KW-1185">Reference proteome</keyword>
<dbReference type="PhylomeDB" id="Q9U2W8"/>
<dbReference type="Pfam" id="PF00646">
    <property type="entry name" value="F-box"/>
    <property type="match status" value="1"/>
</dbReference>
<dbReference type="AGR" id="WB:WBGene00013755"/>
<dbReference type="PaxDb" id="6239-Y113G7B.3"/>
<dbReference type="AlphaFoldDB" id="Q9U2W8"/>
<dbReference type="PROSITE" id="PS50181">
    <property type="entry name" value="FBOX"/>
    <property type="match status" value="1"/>
</dbReference>
<dbReference type="EMBL" id="BX284605">
    <property type="protein sequence ID" value="CAB54338.1"/>
    <property type="molecule type" value="Genomic_DNA"/>
</dbReference>
<protein>
    <submittedName>
        <fullName evidence="2">F-box domain-containing protein</fullName>
    </submittedName>
</protein>
<dbReference type="OrthoDB" id="5813884at2759"/>
<dbReference type="PIR" id="T26450">
    <property type="entry name" value="T26450"/>
</dbReference>
<evidence type="ECO:0000259" key="1">
    <source>
        <dbReference type="PROSITE" id="PS50181"/>
    </source>
</evidence>
<proteinExistence type="predicted"/>
<organism evidence="2 3">
    <name type="scientific">Caenorhabditis elegans</name>
    <dbReference type="NCBI Taxonomy" id="6239"/>
    <lineage>
        <taxon>Eukaryota</taxon>
        <taxon>Metazoa</taxon>
        <taxon>Ecdysozoa</taxon>
        <taxon>Nematoda</taxon>
        <taxon>Chromadorea</taxon>
        <taxon>Rhabditida</taxon>
        <taxon>Rhabditina</taxon>
        <taxon>Rhabditomorpha</taxon>
        <taxon>Rhabditoidea</taxon>
        <taxon>Rhabditidae</taxon>
        <taxon>Peloderinae</taxon>
        <taxon>Caenorhabditis</taxon>
    </lineage>
</organism>
<dbReference type="KEGG" id="cel:CELE_Y113G7B.3"/>
<dbReference type="Pfam" id="PF01827">
    <property type="entry name" value="FTH"/>
    <property type="match status" value="1"/>
</dbReference>
<gene>
    <name evidence="2 4" type="primary">fbxa-115</name>
    <name evidence="2" type="ORF">CELE_Y113G7B.3</name>
    <name evidence="4" type="ORF">Y113G7B.3</name>
</gene>
<dbReference type="CDD" id="cd22150">
    <property type="entry name" value="F-box_CeFBXA-like"/>
    <property type="match status" value="1"/>
</dbReference>
<dbReference type="STRING" id="6239.Y113G7B.3.1"/>
<dbReference type="GeneID" id="190970"/>
<dbReference type="InterPro" id="IPR040161">
    <property type="entry name" value="FB224"/>
</dbReference>